<name>A0A1V9GDP4_9BACT</name>
<reference evidence="3" key="1">
    <citation type="submission" date="2016-04" db="EMBL/GenBank/DDBJ databases">
        <authorList>
            <person name="Chen L."/>
            <person name="Zhuang W."/>
            <person name="Wang G."/>
        </authorList>
    </citation>
    <scope>NUCLEOTIDE SEQUENCE [LARGE SCALE GENOMIC DNA]</scope>
    <source>
        <strain evidence="3">208</strain>
    </source>
</reference>
<organism evidence="2 3">
    <name type="scientific">Niastella populi</name>
    <dbReference type="NCBI Taxonomy" id="550983"/>
    <lineage>
        <taxon>Bacteria</taxon>
        <taxon>Pseudomonadati</taxon>
        <taxon>Bacteroidota</taxon>
        <taxon>Chitinophagia</taxon>
        <taxon>Chitinophagales</taxon>
        <taxon>Chitinophagaceae</taxon>
        <taxon>Niastella</taxon>
    </lineage>
</organism>
<evidence type="ECO:0000313" key="3">
    <source>
        <dbReference type="Proteomes" id="UP000192276"/>
    </source>
</evidence>
<dbReference type="Pfam" id="PF22481">
    <property type="entry name" value="DUF6985"/>
    <property type="match status" value="1"/>
</dbReference>
<dbReference type="OrthoDB" id="6028394at2"/>
<dbReference type="EMBL" id="LWBP01000001">
    <property type="protein sequence ID" value="OQP68667.1"/>
    <property type="molecule type" value="Genomic_DNA"/>
</dbReference>
<keyword evidence="3" id="KW-1185">Reference proteome</keyword>
<evidence type="ECO:0000259" key="1">
    <source>
        <dbReference type="Pfam" id="PF22481"/>
    </source>
</evidence>
<feature type="domain" description="DUF6985" evidence="1">
    <location>
        <begin position="9"/>
        <end position="164"/>
    </location>
</feature>
<evidence type="ECO:0000313" key="2">
    <source>
        <dbReference type="EMBL" id="OQP68667.1"/>
    </source>
</evidence>
<sequence length="183" mass="21081">MKTITSKVIGDLTQDEEFNNWWHAEFIPIPFFDNTRLCVTMVGFTPGQDYFFLQQADEALSNFLQKGKDDRLAISSFVFDNLEDFKCAAGTSSLSEELKELENEQSIWNFVTPHGITVQRRHRRDQDIYISISLNCEWEEEHGLQLVFRQGKKLTRVSSLDGHLTDADAYGLSDDKDKLLSAY</sequence>
<proteinExistence type="predicted"/>
<accession>A0A1V9GDP4</accession>
<dbReference type="Proteomes" id="UP000192276">
    <property type="component" value="Unassembled WGS sequence"/>
</dbReference>
<dbReference type="InterPro" id="IPR054254">
    <property type="entry name" value="DUF6985"/>
</dbReference>
<comment type="caution">
    <text evidence="2">The sequence shown here is derived from an EMBL/GenBank/DDBJ whole genome shotgun (WGS) entry which is preliminary data.</text>
</comment>
<protein>
    <recommendedName>
        <fullName evidence="1">DUF6985 domain-containing protein</fullName>
    </recommendedName>
</protein>
<dbReference type="AlphaFoldDB" id="A0A1V9GDP4"/>
<gene>
    <name evidence="2" type="ORF">A4R26_01010</name>
</gene>
<dbReference type="RefSeq" id="WP_081158741.1">
    <property type="nucleotide sequence ID" value="NZ_LWBP01000001.1"/>
</dbReference>